<sequence length="78" mass="8242">MEAVLEGYGGMLGQVTVACHQSLATSSKDWRKALDKVVPAVIVLRNNACQAFDTKAAGASYASGFVDFLYGAYIIPAI</sequence>
<protein>
    <submittedName>
        <fullName evidence="1">Uncharacterized protein</fullName>
    </submittedName>
</protein>
<comment type="caution">
    <text evidence="1">The sequence shown here is derived from an EMBL/GenBank/DDBJ whole genome shotgun (WGS) entry which is preliminary data.</text>
</comment>
<evidence type="ECO:0000313" key="1">
    <source>
        <dbReference type="EMBL" id="KAK6795651.1"/>
    </source>
</evidence>
<dbReference type="PANTHER" id="PTHR46366">
    <property type="entry name" value="PRO-APOPTOTIC SERINE PROTEASE NMA111"/>
    <property type="match status" value="1"/>
</dbReference>
<organism evidence="1 2">
    <name type="scientific">Solanum bulbocastanum</name>
    <name type="common">Wild potato</name>
    <dbReference type="NCBI Taxonomy" id="147425"/>
    <lineage>
        <taxon>Eukaryota</taxon>
        <taxon>Viridiplantae</taxon>
        <taxon>Streptophyta</taxon>
        <taxon>Embryophyta</taxon>
        <taxon>Tracheophyta</taxon>
        <taxon>Spermatophyta</taxon>
        <taxon>Magnoliopsida</taxon>
        <taxon>eudicotyledons</taxon>
        <taxon>Gunneridae</taxon>
        <taxon>Pentapetalae</taxon>
        <taxon>asterids</taxon>
        <taxon>lamiids</taxon>
        <taxon>Solanales</taxon>
        <taxon>Solanaceae</taxon>
        <taxon>Solanoideae</taxon>
        <taxon>Solaneae</taxon>
        <taxon>Solanum</taxon>
    </lineage>
</organism>
<dbReference type="AlphaFoldDB" id="A0AAN8U3W8"/>
<dbReference type="PANTHER" id="PTHR46366:SF1">
    <property type="entry name" value="PDZ DOMAIN-CONTAINING PROTEIN C1685.05"/>
    <property type="match status" value="1"/>
</dbReference>
<gene>
    <name evidence="1" type="ORF">RDI58_009105</name>
</gene>
<evidence type="ECO:0000313" key="2">
    <source>
        <dbReference type="Proteomes" id="UP001371456"/>
    </source>
</evidence>
<dbReference type="Proteomes" id="UP001371456">
    <property type="component" value="Unassembled WGS sequence"/>
</dbReference>
<reference evidence="1 2" key="1">
    <citation type="submission" date="2024-02" db="EMBL/GenBank/DDBJ databases">
        <title>de novo genome assembly of Solanum bulbocastanum strain 11H21.</title>
        <authorList>
            <person name="Hosaka A.J."/>
        </authorList>
    </citation>
    <scope>NUCLEOTIDE SEQUENCE [LARGE SCALE GENOMIC DNA]</scope>
    <source>
        <tissue evidence="1">Young leaves</tissue>
    </source>
</reference>
<keyword evidence="2" id="KW-1185">Reference proteome</keyword>
<proteinExistence type="predicted"/>
<name>A0AAN8U3W8_SOLBU</name>
<dbReference type="EMBL" id="JBANQN010000003">
    <property type="protein sequence ID" value="KAK6795651.1"/>
    <property type="molecule type" value="Genomic_DNA"/>
</dbReference>
<accession>A0AAN8U3W8</accession>